<keyword evidence="1" id="KW-0328">Glycosyltransferase</keyword>
<proteinExistence type="predicted"/>
<sequence>MVREVGGTEDPRVTLIDDTLYMTYTAYGDMVQLAMAKIKVGDFLKGIKECNSYEEWNSLWVRNGP</sequence>
<evidence type="ECO:0000256" key="1">
    <source>
        <dbReference type="ARBA" id="ARBA00022676"/>
    </source>
</evidence>
<dbReference type="SUPFAM" id="SSF75005">
    <property type="entry name" value="Arabinanase/levansucrase/invertase"/>
    <property type="match status" value="1"/>
</dbReference>
<dbReference type="Gene3D" id="2.115.10.20">
    <property type="entry name" value="Glycosyl hydrolase domain, family 43"/>
    <property type="match status" value="1"/>
</dbReference>
<feature type="non-terminal residue" evidence="3">
    <location>
        <position position="65"/>
    </location>
</feature>
<reference evidence="3" key="1">
    <citation type="journal article" date="2014" name="Front. Microbiol.">
        <title>High frequency of phylogenetically diverse reductive dehalogenase-homologous genes in deep subseafloor sedimentary metagenomes.</title>
        <authorList>
            <person name="Kawai M."/>
            <person name="Futagami T."/>
            <person name="Toyoda A."/>
            <person name="Takaki Y."/>
            <person name="Nishi S."/>
            <person name="Hori S."/>
            <person name="Arai W."/>
            <person name="Tsubouchi T."/>
            <person name="Morono Y."/>
            <person name="Uchiyama I."/>
            <person name="Ito T."/>
            <person name="Fujiyama A."/>
            <person name="Inagaki F."/>
            <person name="Takami H."/>
        </authorList>
    </citation>
    <scope>NUCLEOTIDE SEQUENCE</scope>
    <source>
        <strain evidence="3">Expedition CK06-06</strain>
    </source>
</reference>
<protein>
    <submittedName>
        <fullName evidence="3">Uncharacterized protein</fullName>
    </submittedName>
</protein>
<dbReference type="InterPro" id="IPR007184">
    <property type="entry name" value="Mannoside_phosphorylase"/>
</dbReference>
<accession>X1MYT7</accession>
<dbReference type="GO" id="GO:0016757">
    <property type="term" value="F:glycosyltransferase activity"/>
    <property type="evidence" value="ECO:0007669"/>
    <property type="project" value="UniProtKB-KW"/>
</dbReference>
<evidence type="ECO:0000256" key="2">
    <source>
        <dbReference type="ARBA" id="ARBA00022679"/>
    </source>
</evidence>
<organism evidence="3">
    <name type="scientific">marine sediment metagenome</name>
    <dbReference type="NCBI Taxonomy" id="412755"/>
    <lineage>
        <taxon>unclassified sequences</taxon>
        <taxon>metagenomes</taxon>
        <taxon>ecological metagenomes</taxon>
    </lineage>
</organism>
<evidence type="ECO:0000313" key="3">
    <source>
        <dbReference type="EMBL" id="GAI11504.1"/>
    </source>
</evidence>
<gene>
    <name evidence="3" type="ORF">S06H3_17978</name>
</gene>
<comment type="caution">
    <text evidence="3">The sequence shown here is derived from an EMBL/GenBank/DDBJ whole genome shotgun (WGS) entry which is preliminary data.</text>
</comment>
<name>X1MYT7_9ZZZZ</name>
<dbReference type="EMBL" id="BARV01009041">
    <property type="protein sequence ID" value="GAI11504.1"/>
    <property type="molecule type" value="Genomic_DNA"/>
</dbReference>
<keyword evidence="2" id="KW-0808">Transferase</keyword>
<dbReference type="AlphaFoldDB" id="X1MYT7"/>
<dbReference type="InterPro" id="IPR023296">
    <property type="entry name" value="Glyco_hydro_beta-prop_sf"/>
</dbReference>
<dbReference type="Pfam" id="PF04041">
    <property type="entry name" value="Glyco_hydro_130"/>
    <property type="match status" value="1"/>
</dbReference>